<feature type="transmembrane region" description="Helical" evidence="8">
    <location>
        <begin position="81"/>
        <end position="108"/>
    </location>
</feature>
<evidence type="ECO:0000256" key="4">
    <source>
        <dbReference type="ARBA" id="ARBA00022801"/>
    </source>
</evidence>
<dbReference type="SUPFAM" id="SSF144091">
    <property type="entry name" value="Rhomboid-like"/>
    <property type="match status" value="1"/>
</dbReference>
<dbReference type="Proteomes" id="UP000462152">
    <property type="component" value="Unassembled WGS sequence"/>
</dbReference>
<accession>A0A7K1LKH3</accession>
<evidence type="ECO:0000256" key="5">
    <source>
        <dbReference type="ARBA" id="ARBA00022989"/>
    </source>
</evidence>
<comment type="similarity">
    <text evidence="2">Belongs to the peptidase S54 family.</text>
</comment>
<dbReference type="PANTHER" id="PTHR43731">
    <property type="entry name" value="RHOMBOID PROTEASE"/>
    <property type="match status" value="1"/>
</dbReference>
<feature type="domain" description="Peptidase S54 rhomboid" evidence="9">
    <location>
        <begin position="127"/>
        <end position="258"/>
    </location>
</feature>
<comment type="subcellular location">
    <subcellularLocation>
        <location evidence="1">Membrane</location>
        <topology evidence="1">Multi-pass membrane protein</topology>
    </subcellularLocation>
</comment>
<protein>
    <submittedName>
        <fullName evidence="10">Rhomboid family intramembrane serine protease</fullName>
    </submittedName>
</protein>
<evidence type="ECO:0000313" key="11">
    <source>
        <dbReference type="Proteomes" id="UP000462152"/>
    </source>
</evidence>
<sequence length="275" mass="29851">MNQEPPQYGQRDEAASHGEGRPVCPRHPDTVSYVTCTRCHRPVCPRCQVQAPVGIQCVDCVHEVDQNARGRDHARGRGGGLLPGGSGLTVTWTVIAVTVVVFVLQWVIPRHLVLNTLAYAPILTTAEPWRLLTSGFVHSPGNLLHIALNMYTLYIFGAALEPRMGRWRFLAVYLLSIIGGSFAVYLLASPYTLVVGASGGVFGLFGALFAWTRFRGGDTRGLLVLVAVNLVFGFLVPGIAWQAHIGGLVVGAVMAWIFDITQHRGRRKGRAGGKM</sequence>
<evidence type="ECO:0000256" key="8">
    <source>
        <dbReference type="SAM" id="Phobius"/>
    </source>
</evidence>
<proteinExistence type="inferred from homology"/>
<evidence type="ECO:0000256" key="6">
    <source>
        <dbReference type="ARBA" id="ARBA00023136"/>
    </source>
</evidence>
<feature type="transmembrane region" description="Helical" evidence="8">
    <location>
        <begin position="143"/>
        <end position="160"/>
    </location>
</feature>
<name>A0A7K1LKH3_9MICC</name>
<dbReference type="GO" id="GO:0004252">
    <property type="term" value="F:serine-type endopeptidase activity"/>
    <property type="evidence" value="ECO:0007669"/>
    <property type="project" value="InterPro"/>
</dbReference>
<feature type="transmembrane region" description="Helical" evidence="8">
    <location>
        <begin position="193"/>
        <end position="214"/>
    </location>
</feature>
<dbReference type="OrthoDB" id="9807874at2"/>
<gene>
    <name evidence="10" type="ORF">GMA10_10775</name>
</gene>
<dbReference type="Gene3D" id="1.20.1540.10">
    <property type="entry name" value="Rhomboid-like"/>
    <property type="match status" value="1"/>
</dbReference>
<dbReference type="InterPro" id="IPR022764">
    <property type="entry name" value="Peptidase_S54_rhomboid_dom"/>
</dbReference>
<keyword evidence="11" id="KW-1185">Reference proteome</keyword>
<evidence type="ECO:0000256" key="3">
    <source>
        <dbReference type="ARBA" id="ARBA00022692"/>
    </source>
</evidence>
<keyword evidence="10" id="KW-0645">Protease</keyword>
<dbReference type="EMBL" id="WOGT01000007">
    <property type="protein sequence ID" value="MUN55686.1"/>
    <property type="molecule type" value="Genomic_DNA"/>
</dbReference>
<evidence type="ECO:0000259" key="9">
    <source>
        <dbReference type="Pfam" id="PF01694"/>
    </source>
</evidence>
<keyword evidence="6 8" id="KW-0472">Membrane</keyword>
<dbReference type="RefSeq" id="WP_129315993.1">
    <property type="nucleotide sequence ID" value="NZ_NOIQ01000015.1"/>
</dbReference>
<feature type="transmembrane region" description="Helical" evidence="8">
    <location>
        <begin position="167"/>
        <end position="187"/>
    </location>
</feature>
<dbReference type="PANTHER" id="PTHR43731:SF14">
    <property type="entry name" value="PRESENILIN-ASSOCIATED RHOMBOID-LIKE PROTEIN, MITOCHONDRIAL"/>
    <property type="match status" value="1"/>
</dbReference>
<feature type="compositionally biased region" description="Basic and acidic residues" evidence="7">
    <location>
        <begin position="10"/>
        <end position="20"/>
    </location>
</feature>
<feature type="transmembrane region" description="Helical" evidence="8">
    <location>
        <begin position="221"/>
        <end position="239"/>
    </location>
</feature>
<evidence type="ECO:0000256" key="7">
    <source>
        <dbReference type="SAM" id="MobiDB-lite"/>
    </source>
</evidence>
<dbReference type="GO" id="GO:0006508">
    <property type="term" value="P:proteolysis"/>
    <property type="evidence" value="ECO:0007669"/>
    <property type="project" value="UniProtKB-KW"/>
</dbReference>
<organism evidence="10 11">
    <name type="scientific">Rothia koreensis</name>
    <dbReference type="NCBI Taxonomy" id="592378"/>
    <lineage>
        <taxon>Bacteria</taxon>
        <taxon>Bacillati</taxon>
        <taxon>Actinomycetota</taxon>
        <taxon>Actinomycetes</taxon>
        <taxon>Micrococcales</taxon>
        <taxon>Micrococcaceae</taxon>
        <taxon>Rothia</taxon>
    </lineage>
</organism>
<dbReference type="InterPro" id="IPR050925">
    <property type="entry name" value="Rhomboid_protease_S54"/>
</dbReference>
<dbReference type="GO" id="GO:0016020">
    <property type="term" value="C:membrane"/>
    <property type="evidence" value="ECO:0007669"/>
    <property type="project" value="UniProtKB-SubCell"/>
</dbReference>
<keyword evidence="5 8" id="KW-1133">Transmembrane helix</keyword>
<dbReference type="AlphaFoldDB" id="A0A7K1LKH3"/>
<evidence type="ECO:0000256" key="1">
    <source>
        <dbReference type="ARBA" id="ARBA00004141"/>
    </source>
</evidence>
<comment type="caution">
    <text evidence="10">The sequence shown here is derived from an EMBL/GenBank/DDBJ whole genome shotgun (WGS) entry which is preliminary data.</text>
</comment>
<dbReference type="InterPro" id="IPR035952">
    <property type="entry name" value="Rhomboid-like_sf"/>
</dbReference>
<dbReference type="Pfam" id="PF01694">
    <property type="entry name" value="Rhomboid"/>
    <property type="match status" value="1"/>
</dbReference>
<keyword evidence="4" id="KW-0378">Hydrolase</keyword>
<evidence type="ECO:0000256" key="2">
    <source>
        <dbReference type="ARBA" id="ARBA00009045"/>
    </source>
</evidence>
<reference evidence="10 11" key="1">
    <citation type="submission" date="2019-12" db="EMBL/GenBank/DDBJ databases">
        <authorList>
            <person name="Li J."/>
            <person name="Shi Y."/>
            <person name="Xu G."/>
            <person name="Xiao D."/>
            <person name="Ran X."/>
        </authorList>
    </citation>
    <scope>NUCLEOTIDE SEQUENCE [LARGE SCALE GENOMIC DNA]</scope>
    <source>
        <strain evidence="10 11">JCM 15915</strain>
    </source>
</reference>
<feature type="transmembrane region" description="Helical" evidence="8">
    <location>
        <begin position="245"/>
        <end position="261"/>
    </location>
</feature>
<feature type="region of interest" description="Disordered" evidence="7">
    <location>
        <begin position="1"/>
        <end position="23"/>
    </location>
</feature>
<keyword evidence="3 8" id="KW-0812">Transmembrane</keyword>
<evidence type="ECO:0000313" key="10">
    <source>
        <dbReference type="EMBL" id="MUN55686.1"/>
    </source>
</evidence>